<reference evidence="1 2" key="1">
    <citation type="submission" date="2014-04" db="EMBL/GenBank/DDBJ databases">
        <authorList>
            <consortium name="DOE Joint Genome Institute"/>
            <person name="Kuo A."/>
            <person name="Ruytinx J."/>
            <person name="Rineau F."/>
            <person name="Colpaert J."/>
            <person name="Kohler A."/>
            <person name="Nagy L.G."/>
            <person name="Floudas D."/>
            <person name="Copeland A."/>
            <person name="Barry K.W."/>
            <person name="Cichocki N."/>
            <person name="Veneault-Fourrey C."/>
            <person name="LaButti K."/>
            <person name="Lindquist E.A."/>
            <person name="Lipzen A."/>
            <person name="Lundell T."/>
            <person name="Morin E."/>
            <person name="Murat C."/>
            <person name="Sun H."/>
            <person name="Tunlid A."/>
            <person name="Henrissat B."/>
            <person name="Grigoriev I.V."/>
            <person name="Hibbett D.S."/>
            <person name="Martin F."/>
            <person name="Nordberg H.P."/>
            <person name="Cantor M.N."/>
            <person name="Hua S.X."/>
        </authorList>
    </citation>
    <scope>NUCLEOTIDE SEQUENCE [LARGE SCALE GENOMIC DNA]</scope>
    <source>
        <strain evidence="1 2">UH-Slu-Lm8-n1</strain>
    </source>
</reference>
<dbReference type="HOGENOM" id="CLU_2869139_0_0_1"/>
<evidence type="ECO:0000313" key="2">
    <source>
        <dbReference type="Proteomes" id="UP000054485"/>
    </source>
</evidence>
<accession>A0A0C9Z1M5</accession>
<keyword evidence="2" id="KW-1185">Reference proteome</keyword>
<protein>
    <submittedName>
        <fullName evidence="1">Uncharacterized protein</fullName>
    </submittedName>
</protein>
<dbReference type="EMBL" id="KN837036">
    <property type="protein sequence ID" value="KIK31405.1"/>
    <property type="molecule type" value="Genomic_DNA"/>
</dbReference>
<name>A0A0C9Z1M5_9AGAM</name>
<sequence length="64" mass="7063">MIFPALAPPLRKSPVHNNQEALGIFHLPSPYILVHAPQGPHLLRPSSQAPAVSQVTRDIHILSW</sequence>
<gene>
    <name evidence="1" type="ORF">CY34DRAFT_814596</name>
</gene>
<dbReference type="InParanoid" id="A0A0C9Z1M5"/>
<reference evidence="2" key="2">
    <citation type="submission" date="2015-01" db="EMBL/GenBank/DDBJ databases">
        <title>Evolutionary Origins and Diversification of the Mycorrhizal Mutualists.</title>
        <authorList>
            <consortium name="DOE Joint Genome Institute"/>
            <consortium name="Mycorrhizal Genomics Consortium"/>
            <person name="Kohler A."/>
            <person name="Kuo A."/>
            <person name="Nagy L.G."/>
            <person name="Floudas D."/>
            <person name="Copeland A."/>
            <person name="Barry K.W."/>
            <person name="Cichocki N."/>
            <person name="Veneault-Fourrey C."/>
            <person name="LaButti K."/>
            <person name="Lindquist E.A."/>
            <person name="Lipzen A."/>
            <person name="Lundell T."/>
            <person name="Morin E."/>
            <person name="Murat C."/>
            <person name="Riley R."/>
            <person name="Ohm R."/>
            <person name="Sun H."/>
            <person name="Tunlid A."/>
            <person name="Henrissat B."/>
            <person name="Grigoriev I.V."/>
            <person name="Hibbett D.S."/>
            <person name="Martin F."/>
        </authorList>
    </citation>
    <scope>NUCLEOTIDE SEQUENCE [LARGE SCALE GENOMIC DNA]</scope>
    <source>
        <strain evidence="2">UH-Slu-Lm8-n1</strain>
    </source>
</reference>
<proteinExistence type="predicted"/>
<dbReference type="AlphaFoldDB" id="A0A0C9Z1M5"/>
<organism evidence="1 2">
    <name type="scientific">Suillus luteus UH-Slu-Lm8-n1</name>
    <dbReference type="NCBI Taxonomy" id="930992"/>
    <lineage>
        <taxon>Eukaryota</taxon>
        <taxon>Fungi</taxon>
        <taxon>Dikarya</taxon>
        <taxon>Basidiomycota</taxon>
        <taxon>Agaricomycotina</taxon>
        <taxon>Agaricomycetes</taxon>
        <taxon>Agaricomycetidae</taxon>
        <taxon>Boletales</taxon>
        <taxon>Suillineae</taxon>
        <taxon>Suillaceae</taxon>
        <taxon>Suillus</taxon>
    </lineage>
</organism>
<evidence type="ECO:0000313" key="1">
    <source>
        <dbReference type="EMBL" id="KIK31405.1"/>
    </source>
</evidence>
<dbReference type="Proteomes" id="UP000054485">
    <property type="component" value="Unassembled WGS sequence"/>
</dbReference>